<proteinExistence type="predicted"/>
<comment type="caution">
    <text evidence="3">The sequence shown here is derived from an EMBL/GenBank/DDBJ whole genome shotgun (WGS) entry which is preliminary data.</text>
</comment>
<sequence length="549" mass="59450">MANSKPKKQSSTASKASKGALSGATAAATRAANAEARREELLKWLEANDPLYDRSGAPPITISELFDAKLEHKTFVKPEVGEQPYDWSKFRGVLESRMASSPRWFMQIREEDLLIEDSFDGVTVDCIVIAEAAQPTLAPAHYIVKQHLPYSDLEDNAPERILPIEGQHMYWRRVVRDDGGDINAFLLQKRTVAAVPQTVFGFGAAQPTPSAAPPSTAPGKDFNFGFATTPAEGNKSAVAVGTPVNFGFGTAASAGGGSALNTAAPAGGFNFGFGTAPAASGGVSSSNSVGSFGFGTSINNSVPGSAAAVGFSSAPRNVGKADESSEFEQKVSPLKPSEVLFALWTTKRLTEMMKALKSGSRVVREDFVPNSTAQPIKLVVQNDMKDNIKGVVRHLVLNRLFAKQCPEVKAVDKWINDCPVYHGQLAEAMQKFRENYLQEVAEASADFQKQYDEYREAMETELERIIAARKKIIDGELETIGNIMQLLKEKKLAEKQTFRLLKYYAANDVMRFRPFAKVSGISEMGESADVCDPPAPVIVNPFLALQPAS</sequence>
<feature type="coiled-coil region" evidence="1">
    <location>
        <begin position="437"/>
        <end position="471"/>
    </location>
</feature>
<feature type="region of interest" description="Disordered" evidence="2">
    <location>
        <begin position="1"/>
        <end position="32"/>
    </location>
</feature>
<keyword evidence="1" id="KW-0175">Coiled coil</keyword>
<dbReference type="AlphaFoldDB" id="F9WJY0"/>
<organism evidence="3 4">
    <name type="scientific">Trypanosoma congolense (strain IL3000)</name>
    <dbReference type="NCBI Taxonomy" id="1068625"/>
    <lineage>
        <taxon>Eukaryota</taxon>
        <taxon>Discoba</taxon>
        <taxon>Euglenozoa</taxon>
        <taxon>Kinetoplastea</taxon>
        <taxon>Metakinetoplastina</taxon>
        <taxon>Trypanosomatida</taxon>
        <taxon>Trypanosomatidae</taxon>
        <taxon>Trypanosoma</taxon>
        <taxon>Nannomonas</taxon>
    </lineage>
</organism>
<dbReference type="VEuPathDB" id="TriTrypDB:TcIL3000_0_24460"/>
<dbReference type="OMA" id="HWPYSDA"/>
<name>F9WJY0_TRYCI</name>
<evidence type="ECO:0000256" key="2">
    <source>
        <dbReference type="SAM" id="MobiDB-lite"/>
    </source>
</evidence>
<reference evidence="4" key="1">
    <citation type="submission" date="2011-07" db="EMBL/GenBank/DDBJ databases">
        <title>Divergent evolution of antigenic variation in African trypanosomes.</title>
        <authorList>
            <person name="Jackson A.P."/>
            <person name="Berry A."/>
            <person name="Allison H.C."/>
            <person name="Burton P."/>
            <person name="Anderson J."/>
            <person name="Aslett M."/>
            <person name="Brown R."/>
            <person name="Corton N."/>
            <person name="Harris D."/>
            <person name="Hauser H."/>
            <person name="Gamble J."/>
            <person name="Gilderthorp R."/>
            <person name="McQuillan J."/>
            <person name="Quail M.A."/>
            <person name="Sanders M."/>
            <person name="Van Tonder A."/>
            <person name="Ginger M.L."/>
            <person name="Donelson J.E."/>
            <person name="Field M.C."/>
            <person name="Barry J.D."/>
            <person name="Berriman M."/>
            <person name="Hertz-Fowler C."/>
        </authorList>
    </citation>
    <scope>NUCLEOTIDE SEQUENCE [LARGE SCALE GENOMIC DNA]</scope>
    <source>
        <strain evidence="4">IL3000</strain>
    </source>
</reference>
<evidence type="ECO:0000313" key="3">
    <source>
        <dbReference type="EMBL" id="CCD17640.1"/>
    </source>
</evidence>
<dbReference type="Proteomes" id="UP000000702">
    <property type="component" value="Unassembled WGS sequence"/>
</dbReference>
<accession>F9WJY0</accession>
<protein>
    <submittedName>
        <fullName evidence="3">WGS project CAEQ00000000 data, annotated contig 965</fullName>
    </submittedName>
</protein>
<gene>
    <name evidence="3" type="ORF">TCIL3000_0_24460</name>
</gene>
<evidence type="ECO:0000256" key="1">
    <source>
        <dbReference type="SAM" id="Coils"/>
    </source>
</evidence>
<evidence type="ECO:0000313" key="4">
    <source>
        <dbReference type="Proteomes" id="UP000000702"/>
    </source>
</evidence>
<keyword evidence="4" id="KW-1185">Reference proteome</keyword>
<reference evidence="3 4" key="2">
    <citation type="journal article" date="2012" name="Proc. Natl. Acad. Sci. U.S.A.">
        <title>Antigenic diversity is generated by distinct evolutionary mechanisms in African trypanosome species.</title>
        <authorList>
            <person name="Jackson A.P."/>
            <person name="Berry A."/>
            <person name="Aslett M."/>
            <person name="Allison H.C."/>
            <person name="Burton P."/>
            <person name="Vavrova-Anderson J."/>
            <person name="Brown R."/>
            <person name="Browne H."/>
            <person name="Corton N."/>
            <person name="Hauser H."/>
            <person name="Gamble J."/>
            <person name="Gilderthorp R."/>
            <person name="Marcello L."/>
            <person name="McQuillan J."/>
            <person name="Otto T.D."/>
            <person name="Quail M.A."/>
            <person name="Sanders M.J."/>
            <person name="van Tonder A."/>
            <person name="Ginger M.L."/>
            <person name="Field M.C."/>
            <person name="Barry J.D."/>
            <person name="Hertz-Fowler C."/>
            <person name="Berriman M."/>
        </authorList>
    </citation>
    <scope>NUCLEOTIDE SEQUENCE [LARGE SCALE GENOMIC DNA]</scope>
    <source>
        <strain evidence="3 4">IL3000</strain>
    </source>
</reference>
<feature type="compositionally biased region" description="Low complexity" evidence="2">
    <location>
        <begin position="10"/>
        <end position="32"/>
    </location>
</feature>
<dbReference type="EMBL" id="CAEQ01002786">
    <property type="protein sequence ID" value="CCD17640.1"/>
    <property type="molecule type" value="Genomic_DNA"/>
</dbReference>